<sequence length="45" mass="5269">MAKLQQMNETAKQNSQILLIDGYVTMNGKRYDECVPFERDAFEEL</sequence>
<dbReference type="AlphaFoldDB" id="A0A2X2SPZ9"/>
<organism evidence="1 2">
    <name type="scientific">Capnocytophaga ochracea</name>
    <dbReference type="NCBI Taxonomy" id="1018"/>
    <lineage>
        <taxon>Bacteria</taxon>
        <taxon>Pseudomonadati</taxon>
        <taxon>Bacteroidota</taxon>
        <taxon>Flavobacteriia</taxon>
        <taxon>Flavobacteriales</taxon>
        <taxon>Flavobacteriaceae</taxon>
        <taxon>Capnocytophaga</taxon>
    </lineage>
</organism>
<reference evidence="1 2" key="1">
    <citation type="submission" date="2018-06" db="EMBL/GenBank/DDBJ databases">
        <authorList>
            <consortium name="Pathogen Informatics"/>
            <person name="Doyle S."/>
        </authorList>
    </citation>
    <scope>NUCLEOTIDE SEQUENCE [LARGE SCALE GENOMIC DNA]</scope>
    <source>
        <strain evidence="1 2">NCTC11545</strain>
    </source>
</reference>
<accession>A0A2X2SPZ9</accession>
<dbReference type="Proteomes" id="UP000250169">
    <property type="component" value="Unassembled WGS sequence"/>
</dbReference>
<dbReference type="EMBL" id="UAVS01000001">
    <property type="protein sequence ID" value="SQA92527.1"/>
    <property type="molecule type" value="Genomic_DNA"/>
</dbReference>
<name>A0A2X2SPZ9_CAPOC</name>
<gene>
    <name evidence="1" type="ORF">NCTC11545_00075</name>
</gene>
<evidence type="ECO:0000313" key="1">
    <source>
        <dbReference type="EMBL" id="SQA92527.1"/>
    </source>
</evidence>
<evidence type="ECO:0000313" key="2">
    <source>
        <dbReference type="Proteomes" id="UP000250169"/>
    </source>
</evidence>
<proteinExistence type="predicted"/>
<protein>
    <submittedName>
        <fullName evidence="1">Uncharacterized protein</fullName>
    </submittedName>
</protein>